<feature type="chain" id="PRO_5002356419" evidence="2">
    <location>
        <begin position="29"/>
        <end position="124"/>
    </location>
</feature>
<dbReference type="Proteomes" id="UP000008021">
    <property type="component" value="Chromosome 3"/>
</dbReference>
<proteinExistence type="predicted"/>
<accession>A0A0E0D2Z1</accession>
<keyword evidence="2" id="KW-0732">Signal</keyword>
<protein>
    <submittedName>
        <fullName evidence="3">Uncharacterized protein</fullName>
    </submittedName>
</protein>
<dbReference type="AlphaFoldDB" id="A0A0E0D2Z1"/>
<feature type="signal peptide" evidence="2">
    <location>
        <begin position="1"/>
        <end position="28"/>
    </location>
</feature>
<feature type="region of interest" description="Disordered" evidence="1">
    <location>
        <begin position="31"/>
        <end position="61"/>
    </location>
</feature>
<dbReference type="HOGENOM" id="CLU_2007577_0_0_1"/>
<evidence type="ECO:0000313" key="3">
    <source>
        <dbReference type="EnsemblPlants" id="OMERI03G21520.1"/>
    </source>
</evidence>
<keyword evidence="4" id="KW-1185">Reference proteome</keyword>
<dbReference type="EnsemblPlants" id="OMERI03G21520.1">
    <property type="protein sequence ID" value="OMERI03G21520.1"/>
    <property type="gene ID" value="OMERI03G21520"/>
</dbReference>
<organism evidence="3">
    <name type="scientific">Oryza meridionalis</name>
    <dbReference type="NCBI Taxonomy" id="40149"/>
    <lineage>
        <taxon>Eukaryota</taxon>
        <taxon>Viridiplantae</taxon>
        <taxon>Streptophyta</taxon>
        <taxon>Embryophyta</taxon>
        <taxon>Tracheophyta</taxon>
        <taxon>Spermatophyta</taxon>
        <taxon>Magnoliopsida</taxon>
        <taxon>Liliopsida</taxon>
        <taxon>Poales</taxon>
        <taxon>Poaceae</taxon>
        <taxon>BOP clade</taxon>
        <taxon>Oryzoideae</taxon>
        <taxon>Oryzeae</taxon>
        <taxon>Oryzinae</taxon>
        <taxon>Oryza</taxon>
    </lineage>
</organism>
<reference evidence="3" key="1">
    <citation type="submission" date="2015-04" db="UniProtKB">
        <authorList>
            <consortium name="EnsemblPlants"/>
        </authorList>
    </citation>
    <scope>IDENTIFICATION</scope>
</reference>
<reference evidence="3" key="2">
    <citation type="submission" date="2018-05" db="EMBL/GenBank/DDBJ databases">
        <title>OmerRS3 (Oryza meridionalis Reference Sequence Version 3).</title>
        <authorList>
            <person name="Zhang J."/>
            <person name="Kudrna D."/>
            <person name="Lee S."/>
            <person name="Talag J."/>
            <person name="Welchert J."/>
            <person name="Wing R.A."/>
        </authorList>
    </citation>
    <scope>NUCLEOTIDE SEQUENCE [LARGE SCALE GENOMIC DNA]</scope>
    <source>
        <strain evidence="3">cv. OR44</strain>
    </source>
</reference>
<sequence length="124" mass="13202">MSAYPGQSPLSLPLLSLFSLVLWADAAGRRVERRPTGRGGRGDRWGEAGEEVRRRRPSAPAGRAGLGAVILVAASRFPLFSFSPHHNAHSDMFLHTAELLSAAKSAASNKKKSCAAGSAPFCWC</sequence>
<feature type="compositionally biased region" description="Basic and acidic residues" evidence="1">
    <location>
        <begin position="31"/>
        <end position="53"/>
    </location>
</feature>
<evidence type="ECO:0000256" key="1">
    <source>
        <dbReference type="SAM" id="MobiDB-lite"/>
    </source>
</evidence>
<evidence type="ECO:0000313" key="4">
    <source>
        <dbReference type="Proteomes" id="UP000008021"/>
    </source>
</evidence>
<dbReference type="Gramene" id="OMERI03G21520.1">
    <property type="protein sequence ID" value="OMERI03G21520.1"/>
    <property type="gene ID" value="OMERI03G21520"/>
</dbReference>
<name>A0A0E0D2Z1_9ORYZ</name>
<evidence type="ECO:0000256" key="2">
    <source>
        <dbReference type="SAM" id="SignalP"/>
    </source>
</evidence>